<dbReference type="Gene3D" id="4.10.60.10">
    <property type="entry name" value="Zinc finger, CCHC-type"/>
    <property type="match status" value="1"/>
</dbReference>
<proteinExistence type="predicted"/>
<dbReference type="InterPro" id="IPR036875">
    <property type="entry name" value="Znf_CCHC_sf"/>
</dbReference>
<feature type="domain" description="CCHC-type" evidence="4">
    <location>
        <begin position="361"/>
        <end position="377"/>
    </location>
</feature>
<dbReference type="AlphaFoldDB" id="A0A154PRY3"/>
<organism evidence="5 6">
    <name type="scientific">Dufourea novaeangliae</name>
    <name type="common">Sweat bee</name>
    <dbReference type="NCBI Taxonomy" id="178035"/>
    <lineage>
        <taxon>Eukaryota</taxon>
        <taxon>Metazoa</taxon>
        <taxon>Ecdysozoa</taxon>
        <taxon>Arthropoda</taxon>
        <taxon>Hexapoda</taxon>
        <taxon>Insecta</taxon>
        <taxon>Pterygota</taxon>
        <taxon>Neoptera</taxon>
        <taxon>Endopterygota</taxon>
        <taxon>Hymenoptera</taxon>
        <taxon>Apocrita</taxon>
        <taxon>Aculeata</taxon>
        <taxon>Apoidea</taxon>
        <taxon>Anthophila</taxon>
        <taxon>Halictidae</taxon>
        <taxon>Rophitinae</taxon>
        <taxon>Dufourea</taxon>
    </lineage>
</organism>
<keyword evidence="1" id="KW-0863">Zinc-finger</keyword>
<dbReference type="GO" id="GO:0008270">
    <property type="term" value="F:zinc ion binding"/>
    <property type="evidence" value="ECO:0007669"/>
    <property type="project" value="UniProtKB-KW"/>
</dbReference>
<evidence type="ECO:0000259" key="4">
    <source>
        <dbReference type="PROSITE" id="PS50158"/>
    </source>
</evidence>
<evidence type="ECO:0000256" key="1">
    <source>
        <dbReference type="PROSITE-ProRule" id="PRU00047"/>
    </source>
</evidence>
<dbReference type="PROSITE" id="PS50158">
    <property type="entry name" value="ZF_CCHC"/>
    <property type="match status" value="1"/>
</dbReference>
<dbReference type="InterPro" id="IPR001878">
    <property type="entry name" value="Znf_CCHC"/>
</dbReference>
<accession>A0A154PRY3</accession>
<dbReference type="OrthoDB" id="7687098at2759"/>
<sequence length="453" mass="48666">MDINYFQKLMLQTRQIDKGIESLVEIWNRPHVFIGRFAECSEETNFHIEAIWNNIKNAQDGIEQISLKVDERIEDVAIEQLLQETRKEYESLKEQCDNIELVLEKYGYHHNQDNTLDETNISTSKESNQCTLQEITEVTEVEFTSNLSWKHEIKQKEQLMTVPDVSNESISVTTPSAKRSKKRFQRHWFDADESLKAWLEEVVTDGGARLDRVFAARGDTSVSSAAANFGEVGGPGLVKSTYTTSTWCPLGPLAASAVKGANGVSGALGSPGAGAGAVVERAAPVSLSDDREEPAVDHQAAGVLNTTGDERRGEKKGDPPSEALPGPSGPAASRAGKAPIVRLQRLAGTEGSTSASARGGRCYVCGGTGHVARDCQESPRCPVCSDLGRPAGHRLGGRDCAPPPSRRRKRRGTAATPPGAAAATQPQESQPAPVAPAERREGGSGPGEAMDTA</sequence>
<evidence type="ECO:0000256" key="3">
    <source>
        <dbReference type="SAM" id="MobiDB-lite"/>
    </source>
</evidence>
<gene>
    <name evidence="5" type="ORF">WN55_07351</name>
</gene>
<dbReference type="Proteomes" id="UP000076502">
    <property type="component" value="Unassembled WGS sequence"/>
</dbReference>
<evidence type="ECO:0000256" key="2">
    <source>
        <dbReference type="SAM" id="Coils"/>
    </source>
</evidence>
<protein>
    <recommendedName>
        <fullName evidence="4">CCHC-type domain-containing protein</fullName>
    </recommendedName>
</protein>
<dbReference type="Pfam" id="PF00098">
    <property type="entry name" value="zf-CCHC"/>
    <property type="match status" value="1"/>
</dbReference>
<dbReference type="SUPFAM" id="SSF57756">
    <property type="entry name" value="Retrovirus zinc finger-like domains"/>
    <property type="match status" value="1"/>
</dbReference>
<feature type="compositionally biased region" description="Low complexity" evidence="3">
    <location>
        <begin position="413"/>
        <end position="427"/>
    </location>
</feature>
<evidence type="ECO:0000313" key="5">
    <source>
        <dbReference type="EMBL" id="KZC14685.1"/>
    </source>
</evidence>
<keyword evidence="1" id="KW-0479">Metal-binding</keyword>
<reference evidence="5 6" key="1">
    <citation type="submission" date="2015-07" db="EMBL/GenBank/DDBJ databases">
        <title>The genome of Dufourea novaeangliae.</title>
        <authorList>
            <person name="Pan H."/>
            <person name="Kapheim K."/>
        </authorList>
    </citation>
    <scope>NUCLEOTIDE SEQUENCE [LARGE SCALE GENOMIC DNA]</scope>
    <source>
        <strain evidence="5">0120121106</strain>
        <tissue evidence="5">Whole body</tissue>
    </source>
</reference>
<keyword evidence="2" id="KW-0175">Coiled coil</keyword>
<feature type="region of interest" description="Disordered" evidence="3">
    <location>
        <begin position="284"/>
        <end position="336"/>
    </location>
</feature>
<keyword evidence="6" id="KW-1185">Reference proteome</keyword>
<name>A0A154PRY3_DUFNO</name>
<keyword evidence="1" id="KW-0862">Zinc</keyword>
<evidence type="ECO:0000313" key="6">
    <source>
        <dbReference type="Proteomes" id="UP000076502"/>
    </source>
</evidence>
<feature type="region of interest" description="Disordered" evidence="3">
    <location>
        <begin position="386"/>
        <end position="453"/>
    </location>
</feature>
<dbReference type="GO" id="GO:0003676">
    <property type="term" value="F:nucleic acid binding"/>
    <property type="evidence" value="ECO:0007669"/>
    <property type="project" value="InterPro"/>
</dbReference>
<dbReference type="SMART" id="SM00343">
    <property type="entry name" value="ZnF_C2HC"/>
    <property type="match status" value="1"/>
</dbReference>
<feature type="compositionally biased region" description="Basic and acidic residues" evidence="3">
    <location>
        <begin position="308"/>
        <end position="319"/>
    </location>
</feature>
<dbReference type="EMBL" id="KQ435108">
    <property type="protein sequence ID" value="KZC14685.1"/>
    <property type="molecule type" value="Genomic_DNA"/>
</dbReference>
<feature type="coiled-coil region" evidence="2">
    <location>
        <begin position="75"/>
        <end position="102"/>
    </location>
</feature>